<organism evidence="2 3">
    <name type="scientific">Vespula maculifrons</name>
    <name type="common">Eastern yellow jacket</name>
    <name type="synonym">Wasp</name>
    <dbReference type="NCBI Taxonomy" id="7453"/>
    <lineage>
        <taxon>Eukaryota</taxon>
        <taxon>Metazoa</taxon>
        <taxon>Ecdysozoa</taxon>
        <taxon>Arthropoda</taxon>
        <taxon>Hexapoda</taxon>
        <taxon>Insecta</taxon>
        <taxon>Pterygota</taxon>
        <taxon>Neoptera</taxon>
        <taxon>Endopterygota</taxon>
        <taxon>Hymenoptera</taxon>
        <taxon>Apocrita</taxon>
        <taxon>Aculeata</taxon>
        <taxon>Vespoidea</taxon>
        <taxon>Vespidae</taxon>
        <taxon>Vespinae</taxon>
        <taxon>Vespula</taxon>
    </lineage>
</organism>
<reference evidence="2 3" key="1">
    <citation type="journal article" date="2024" name="Ann. Entomol. Soc. Am.">
        <title>Genomic analyses of the southern and eastern yellowjacket wasps (Hymenoptera: Vespidae) reveal evolutionary signatures of social life.</title>
        <authorList>
            <person name="Catto M.A."/>
            <person name="Caine P.B."/>
            <person name="Orr S.E."/>
            <person name="Hunt B.G."/>
            <person name="Goodisman M.A.D."/>
        </authorList>
    </citation>
    <scope>NUCLEOTIDE SEQUENCE [LARGE SCALE GENOMIC DNA]</scope>
    <source>
        <strain evidence="2">232</strain>
        <tissue evidence="2">Head and thorax</tissue>
    </source>
</reference>
<evidence type="ECO:0008006" key="4">
    <source>
        <dbReference type="Google" id="ProtNLM"/>
    </source>
</evidence>
<proteinExistence type="predicted"/>
<keyword evidence="1" id="KW-1133">Transmembrane helix</keyword>
<name>A0ABD2CGH6_VESMC</name>
<accession>A0ABD2CGH6</accession>
<comment type="caution">
    <text evidence="2">The sequence shown here is derived from an EMBL/GenBank/DDBJ whole genome shotgun (WGS) entry which is preliminary data.</text>
</comment>
<keyword evidence="1" id="KW-0472">Membrane</keyword>
<dbReference type="AlphaFoldDB" id="A0ABD2CGH6"/>
<evidence type="ECO:0000313" key="3">
    <source>
        <dbReference type="Proteomes" id="UP001607303"/>
    </source>
</evidence>
<dbReference type="EMBL" id="JAYRBN010000051">
    <property type="protein sequence ID" value="KAL2744178.1"/>
    <property type="molecule type" value="Genomic_DNA"/>
</dbReference>
<keyword evidence="1" id="KW-0812">Transmembrane</keyword>
<evidence type="ECO:0000256" key="1">
    <source>
        <dbReference type="SAM" id="Phobius"/>
    </source>
</evidence>
<sequence length="85" mass="9455">MNEKREIYRDGGMKEETTGKTSDVSWITKKSHNARSFSIVLIIFILASREKILYLFSMPPSPVVGFHGRIGLDGLSVLLCGKSVP</sequence>
<feature type="transmembrane region" description="Helical" evidence="1">
    <location>
        <begin position="37"/>
        <end position="56"/>
    </location>
</feature>
<dbReference type="Proteomes" id="UP001607303">
    <property type="component" value="Unassembled WGS sequence"/>
</dbReference>
<gene>
    <name evidence="2" type="ORF">V1477_007668</name>
</gene>
<keyword evidence="3" id="KW-1185">Reference proteome</keyword>
<evidence type="ECO:0000313" key="2">
    <source>
        <dbReference type="EMBL" id="KAL2744178.1"/>
    </source>
</evidence>
<protein>
    <recommendedName>
        <fullName evidence="4">Transmembrane protein</fullName>
    </recommendedName>
</protein>